<dbReference type="FunFam" id="3.30.70.100:FF:000001">
    <property type="entry name" value="ATPase copper transporting beta"/>
    <property type="match status" value="1"/>
</dbReference>
<name>A0A1I4PPW6_9FIRM</name>
<dbReference type="PROSITE" id="PS01047">
    <property type="entry name" value="HMA_1"/>
    <property type="match status" value="1"/>
</dbReference>
<dbReference type="GO" id="GO:0046872">
    <property type="term" value="F:metal ion binding"/>
    <property type="evidence" value="ECO:0007669"/>
    <property type="project" value="UniProtKB-KW"/>
</dbReference>
<dbReference type="InterPro" id="IPR036163">
    <property type="entry name" value="HMA_dom_sf"/>
</dbReference>
<dbReference type="STRING" id="1123291.SAMN04490355_106917"/>
<proteinExistence type="predicted"/>
<dbReference type="Pfam" id="PF00403">
    <property type="entry name" value="HMA"/>
    <property type="match status" value="1"/>
</dbReference>
<dbReference type="CDD" id="cd00371">
    <property type="entry name" value="HMA"/>
    <property type="match status" value="1"/>
</dbReference>
<dbReference type="RefSeq" id="WP_090943726.1">
    <property type="nucleotide sequence ID" value="NZ_FOTS01000069.1"/>
</dbReference>
<keyword evidence="4" id="KW-1185">Reference proteome</keyword>
<dbReference type="Gene3D" id="3.30.70.100">
    <property type="match status" value="1"/>
</dbReference>
<sequence>MAQTGEIVIKIEGMSCGHCKAAVEGALKEVAGVTSAAVNLEKKEAVVTGSAELAALHQAIEEVGFDVVA</sequence>
<evidence type="ECO:0000313" key="3">
    <source>
        <dbReference type="EMBL" id="SFM29808.1"/>
    </source>
</evidence>
<dbReference type="OrthoDB" id="9813965at2"/>
<dbReference type="PROSITE" id="PS50846">
    <property type="entry name" value="HMA_2"/>
    <property type="match status" value="1"/>
</dbReference>
<dbReference type="InterPro" id="IPR017969">
    <property type="entry name" value="Heavy-metal-associated_CS"/>
</dbReference>
<evidence type="ECO:0000259" key="2">
    <source>
        <dbReference type="PROSITE" id="PS50846"/>
    </source>
</evidence>
<reference evidence="4" key="1">
    <citation type="submission" date="2016-10" db="EMBL/GenBank/DDBJ databases">
        <authorList>
            <person name="Varghese N."/>
            <person name="Submissions S."/>
        </authorList>
    </citation>
    <scope>NUCLEOTIDE SEQUENCE [LARGE SCALE GENOMIC DNA]</scope>
    <source>
        <strain evidence="4">DSM 13327</strain>
    </source>
</reference>
<evidence type="ECO:0000256" key="1">
    <source>
        <dbReference type="ARBA" id="ARBA00022723"/>
    </source>
</evidence>
<dbReference type="AlphaFoldDB" id="A0A1I4PPW6"/>
<organism evidence="3 4">
    <name type="scientific">Pelosinus propionicus DSM 13327</name>
    <dbReference type="NCBI Taxonomy" id="1123291"/>
    <lineage>
        <taxon>Bacteria</taxon>
        <taxon>Bacillati</taxon>
        <taxon>Bacillota</taxon>
        <taxon>Negativicutes</taxon>
        <taxon>Selenomonadales</taxon>
        <taxon>Sporomusaceae</taxon>
        <taxon>Pelosinus</taxon>
    </lineage>
</organism>
<feature type="domain" description="HMA" evidence="2">
    <location>
        <begin position="5"/>
        <end position="68"/>
    </location>
</feature>
<accession>A0A1I4PPW6</accession>
<protein>
    <submittedName>
        <fullName evidence="3">Copper chaperone</fullName>
    </submittedName>
</protein>
<dbReference type="EMBL" id="FOTS01000069">
    <property type="protein sequence ID" value="SFM29808.1"/>
    <property type="molecule type" value="Genomic_DNA"/>
</dbReference>
<dbReference type="SUPFAM" id="SSF55008">
    <property type="entry name" value="HMA, heavy metal-associated domain"/>
    <property type="match status" value="1"/>
</dbReference>
<dbReference type="Proteomes" id="UP000199520">
    <property type="component" value="Unassembled WGS sequence"/>
</dbReference>
<keyword evidence="1" id="KW-0479">Metal-binding</keyword>
<gene>
    <name evidence="3" type="ORF">SAMN04490355_106917</name>
</gene>
<dbReference type="InterPro" id="IPR006121">
    <property type="entry name" value="HMA_dom"/>
</dbReference>
<evidence type="ECO:0000313" key="4">
    <source>
        <dbReference type="Proteomes" id="UP000199520"/>
    </source>
</evidence>